<evidence type="ECO:0000313" key="1">
    <source>
        <dbReference type="EMBL" id="CDS01735.1"/>
    </source>
</evidence>
<name>A0A0F7RYZ0_9BASI</name>
<dbReference type="STRING" id="49012.A0A0F7RYZ0"/>
<organism evidence="1 2">
    <name type="scientific">Sporisorium scitamineum</name>
    <dbReference type="NCBI Taxonomy" id="49012"/>
    <lineage>
        <taxon>Eukaryota</taxon>
        <taxon>Fungi</taxon>
        <taxon>Dikarya</taxon>
        <taxon>Basidiomycota</taxon>
        <taxon>Ustilaginomycotina</taxon>
        <taxon>Ustilaginomycetes</taxon>
        <taxon>Ustilaginales</taxon>
        <taxon>Ustilaginaceae</taxon>
        <taxon>Sporisorium</taxon>
    </lineage>
</organism>
<keyword evidence="2" id="KW-1185">Reference proteome</keyword>
<dbReference type="Proteomes" id="UP000242770">
    <property type="component" value="Unassembled WGS sequence"/>
</dbReference>
<gene>
    <name evidence="1" type="primary">SSCI73460.1</name>
</gene>
<dbReference type="AlphaFoldDB" id="A0A0F7RYZ0"/>
<dbReference type="EMBL" id="CCFA01004473">
    <property type="protein sequence ID" value="CDS01735.1"/>
    <property type="molecule type" value="Genomic_DNA"/>
</dbReference>
<accession>A0A0F7RYZ0</accession>
<sequence>PYNLERDNVEPETKIDLHFWSNLAKIGPLYGQKSLDFVQVESGYIVGAMGRELRQSASAWQLQPCQTTGNVESLLGSGESMISSMRLTLSQDEARPKDSSSVFVFQRSDEEYFWHRSAQSNELEASLFTDGEKGIYDLRSIFFHANAALLHSASLIIAIASPNGEIEAASLAQNLLEEASAAKLAFQIQLPKLPLCSQECH</sequence>
<proteinExistence type="predicted"/>
<feature type="non-terminal residue" evidence="1">
    <location>
        <position position="1"/>
    </location>
</feature>
<reference evidence="2" key="1">
    <citation type="submission" date="2014-06" db="EMBL/GenBank/DDBJ databases">
        <authorList>
            <person name="Berkman P.J."/>
        </authorList>
    </citation>
    <scope>NUCLEOTIDE SEQUENCE [LARGE SCALE GENOMIC DNA]</scope>
</reference>
<protein>
    <submittedName>
        <fullName evidence="1">Uncharacterized protein</fullName>
    </submittedName>
</protein>
<evidence type="ECO:0000313" key="2">
    <source>
        <dbReference type="Proteomes" id="UP000242770"/>
    </source>
</evidence>